<dbReference type="PANTHER" id="PTHR42848">
    <property type="match status" value="1"/>
</dbReference>
<evidence type="ECO:0000256" key="5">
    <source>
        <dbReference type="ARBA" id="ARBA00022840"/>
    </source>
</evidence>
<proteinExistence type="predicted"/>
<dbReference type="Gene3D" id="3.40.50.300">
    <property type="entry name" value="P-loop containing nucleotide triphosphate hydrolases"/>
    <property type="match status" value="1"/>
</dbReference>
<dbReference type="AlphaFoldDB" id="A0A0F9G8M6"/>
<evidence type="ECO:0000256" key="4">
    <source>
        <dbReference type="ARBA" id="ARBA00022801"/>
    </source>
</evidence>
<accession>A0A0F9G8M6</accession>
<keyword evidence="6" id="KW-0238">DNA-binding</keyword>
<dbReference type="Pfam" id="PF05496">
    <property type="entry name" value="RuvB_N"/>
    <property type="match status" value="1"/>
</dbReference>
<dbReference type="SMART" id="SM00382">
    <property type="entry name" value="AAA"/>
    <property type="match status" value="1"/>
</dbReference>
<dbReference type="SUPFAM" id="SSF46785">
    <property type="entry name" value="Winged helix' DNA-binding domain"/>
    <property type="match status" value="1"/>
</dbReference>
<dbReference type="CDD" id="cd00009">
    <property type="entry name" value="AAA"/>
    <property type="match status" value="1"/>
</dbReference>
<dbReference type="InterPro" id="IPR008823">
    <property type="entry name" value="RuvB_wg_C"/>
</dbReference>
<reference evidence="10" key="1">
    <citation type="journal article" date="2015" name="Nature">
        <title>Complex archaea that bridge the gap between prokaryotes and eukaryotes.</title>
        <authorList>
            <person name="Spang A."/>
            <person name="Saw J.H."/>
            <person name="Jorgensen S.L."/>
            <person name="Zaremba-Niedzwiedzka K."/>
            <person name="Martijn J."/>
            <person name="Lind A.E."/>
            <person name="van Eijk R."/>
            <person name="Schleper C."/>
            <person name="Guy L."/>
            <person name="Ettema T.J."/>
        </authorList>
    </citation>
    <scope>NUCLEOTIDE SEQUENCE</scope>
</reference>
<dbReference type="GO" id="GO:0006281">
    <property type="term" value="P:DNA repair"/>
    <property type="evidence" value="ECO:0007669"/>
    <property type="project" value="UniProtKB-KW"/>
</dbReference>
<evidence type="ECO:0000256" key="2">
    <source>
        <dbReference type="ARBA" id="ARBA00022741"/>
    </source>
</evidence>
<dbReference type="InterPro" id="IPR027417">
    <property type="entry name" value="P-loop_NTPase"/>
</dbReference>
<keyword evidence="4" id="KW-0378">Hydrolase</keyword>
<dbReference type="Gene3D" id="1.10.10.10">
    <property type="entry name" value="Winged helix-like DNA-binding domain superfamily/Winged helix DNA-binding domain"/>
    <property type="match status" value="1"/>
</dbReference>
<protein>
    <recommendedName>
        <fullName evidence="9">AAA+ ATPase domain-containing protein</fullName>
    </recommendedName>
</protein>
<dbReference type="PANTHER" id="PTHR42848:SF1">
    <property type="entry name" value="HOLLIDAY JUNCTION BRANCH MIGRATION COMPLEX SUBUNIT RUVB"/>
    <property type="match status" value="1"/>
</dbReference>
<evidence type="ECO:0000256" key="3">
    <source>
        <dbReference type="ARBA" id="ARBA00022763"/>
    </source>
</evidence>
<dbReference type="SUPFAM" id="SSF52540">
    <property type="entry name" value="P-loop containing nucleoside triphosphate hydrolases"/>
    <property type="match status" value="1"/>
</dbReference>
<organism evidence="10">
    <name type="scientific">marine sediment metagenome</name>
    <dbReference type="NCBI Taxonomy" id="412755"/>
    <lineage>
        <taxon>unclassified sequences</taxon>
        <taxon>metagenomes</taxon>
        <taxon>ecological metagenomes</taxon>
    </lineage>
</organism>
<evidence type="ECO:0000256" key="1">
    <source>
        <dbReference type="ARBA" id="ARBA00022490"/>
    </source>
</evidence>
<keyword evidence="5" id="KW-0067">ATP-binding</keyword>
<dbReference type="Pfam" id="PF05491">
    <property type="entry name" value="WHD_RuvB"/>
    <property type="match status" value="1"/>
</dbReference>
<dbReference type="GO" id="GO:0005524">
    <property type="term" value="F:ATP binding"/>
    <property type="evidence" value="ECO:0007669"/>
    <property type="project" value="UniProtKB-KW"/>
</dbReference>
<dbReference type="InterPro" id="IPR008824">
    <property type="entry name" value="RuvB-like_N"/>
</dbReference>
<dbReference type="InterPro" id="IPR003593">
    <property type="entry name" value="AAA+_ATPase"/>
</dbReference>
<dbReference type="GO" id="GO:0006310">
    <property type="term" value="P:DNA recombination"/>
    <property type="evidence" value="ECO:0007669"/>
    <property type="project" value="UniProtKB-KW"/>
</dbReference>
<name>A0A0F9G8M6_9ZZZZ</name>
<dbReference type="EMBL" id="LAZR01029430">
    <property type="protein sequence ID" value="KKL59602.1"/>
    <property type="molecule type" value="Genomic_DNA"/>
</dbReference>
<feature type="domain" description="AAA+ ATPase" evidence="9">
    <location>
        <begin position="55"/>
        <end position="176"/>
    </location>
</feature>
<dbReference type="InterPro" id="IPR004605">
    <property type="entry name" value="DNA_helicase_Holl-junc_RuvB"/>
</dbReference>
<keyword evidence="1" id="KW-0963">Cytoplasm</keyword>
<gene>
    <name evidence="10" type="ORF">LCGC14_2213690</name>
</gene>
<evidence type="ECO:0000313" key="10">
    <source>
        <dbReference type="EMBL" id="KKL59602.1"/>
    </source>
</evidence>
<evidence type="ECO:0000259" key="9">
    <source>
        <dbReference type="SMART" id="SM00382"/>
    </source>
</evidence>
<evidence type="ECO:0000256" key="7">
    <source>
        <dbReference type="ARBA" id="ARBA00023172"/>
    </source>
</evidence>
<dbReference type="GO" id="GO:0016787">
    <property type="term" value="F:hydrolase activity"/>
    <property type="evidence" value="ECO:0007669"/>
    <property type="project" value="UniProtKB-KW"/>
</dbReference>
<dbReference type="InterPro" id="IPR036390">
    <property type="entry name" value="WH_DNA-bd_sf"/>
</dbReference>
<dbReference type="GO" id="GO:0009378">
    <property type="term" value="F:four-way junction helicase activity"/>
    <property type="evidence" value="ECO:0007669"/>
    <property type="project" value="InterPro"/>
</dbReference>
<keyword evidence="7" id="KW-0233">DNA recombination</keyword>
<sequence>MFKKVYNFFNFEEEEEDKKVKFIYRPKTFSEYIGQKNVKRILENYIRGINERELVFPHTIIHGPPGFGKTTLAKIIANELQVNWTENIASQMKEIDKVLAAINSLDGGLLFLDEIHSMSREEVERLYPIMEDFQFGGTALEPFTLVGATTELGEILKNRRPFYDRFKIILELEDYTLIDLIKMGSQYKSRMFPNDGLNSSNYRILAENCRGTPRTLIRLLEATIYFRGDIDEVLKCFGILYKGFTLKDLKVLKYLANEKIVGLQGLASYLGTSTENYLYEIEPYLVKNGLISRTPRGRRITEIGVKLAKELDEMR</sequence>
<keyword evidence="2" id="KW-0547">Nucleotide-binding</keyword>
<evidence type="ECO:0000256" key="6">
    <source>
        <dbReference type="ARBA" id="ARBA00023125"/>
    </source>
</evidence>
<evidence type="ECO:0000256" key="8">
    <source>
        <dbReference type="ARBA" id="ARBA00023204"/>
    </source>
</evidence>
<dbReference type="GO" id="GO:0003677">
    <property type="term" value="F:DNA binding"/>
    <property type="evidence" value="ECO:0007669"/>
    <property type="project" value="UniProtKB-KW"/>
</dbReference>
<keyword evidence="8" id="KW-0234">DNA repair</keyword>
<comment type="caution">
    <text evidence="10">The sequence shown here is derived from an EMBL/GenBank/DDBJ whole genome shotgun (WGS) entry which is preliminary data.</text>
</comment>
<keyword evidence="3" id="KW-0227">DNA damage</keyword>
<dbReference type="InterPro" id="IPR036388">
    <property type="entry name" value="WH-like_DNA-bd_sf"/>
</dbReference>